<dbReference type="OrthoDB" id="5330419at2759"/>
<accession>A0A3N4KUC3</accession>
<dbReference type="InParanoid" id="A0A3N4KUC3"/>
<gene>
    <name evidence="1" type="ORF">P167DRAFT_605369</name>
</gene>
<evidence type="ECO:0000313" key="1">
    <source>
        <dbReference type="EMBL" id="RPB13098.1"/>
    </source>
</evidence>
<name>A0A3N4KUC3_9PEZI</name>
<proteinExistence type="predicted"/>
<dbReference type="AlphaFoldDB" id="A0A3N4KUC3"/>
<sequence>MPDYSSYFRIKNYTDAPLELLWKNKPVKGHWLDDTIPGVIYPNTEVTITLKDDFGFDGSEGTIAYAVKWPHHPPCNIVFGMRLPYNATEGYPSISWVDIQCDAQEVLDIEQGHPPRTNAYPITAFYTIRYRENIPLKVNLKKITVPGPLFPVLMEDGLCPNFAIDHPLWSAAEAGKAIAATTCMNSTPKIKLVGNVDLKIRQFKLKMIGECTDNGHSSPATSIEFDLPVDQNTGNYKVLVPLALNNTHPGIPWGFRGTISWKVLVKNTGKFIPVTTSPIEIYAVSRALHRFLAVEGIPLDLLRFIVLPTRNWPKAGAGGVTNYVEYVVKRIHGESGFKYETTLGGTSYASLMASGDLTRPGSFQLAKWLKNQKITSEKDCHVNCYDLAAIVGICLGFFFPDNYEDRSQGLRWFEMFPFGFVEGDLVGWGQVNSPFFQGNKALMKVDRKDPKRTSFKRHIFITYNGKVLDATCGPRTGTLTLNEYIAKAIDHTEGLGKDLDWYKNGPGTFSSIFIHSSMADQGGSNDFNQISRENDGDANFEETDPAIEEVIEAVTGDKNRPKDTKGDDLIVYFNVNKLMEEMQSTFKGSFKIDGQLYHQQINEFKDGGHHVCWKLDFKDTKNKTHPVNLDIFMSTRTFTSRLALRRFMRLSNNPCNGEVKETKSRVKYQLEEGALLRAYWVYGTLCVNLSAPKGLGHDAFVNVVEGLQKFLEKNDSSEKTKVSVGEPVFNKEQQKDLKVGKTMKVGVNVERAVEFKWSYGYGNVVVVGVEKSSGVSNIYTFELCARTPGFDRVAFTFVDEFYREQSAIFYVNVEP</sequence>
<dbReference type="EMBL" id="ML119125">
    <property type="protein sequence ID" value="RPB13098.1"/>
    <property type="molecule type" value="Genomic_DNA"/>
</dbReference>
<organism evidence="1 2">
    <name type="scientific">Morchella conica CCBAS932</name>
    <dbReference type="NCBI Taxonomy" id="1392247"/>
    <lineage>
        <taxon>Eukaryota</taxon>
        <taxon>Fungi</taxon>
        <taxon>Dikarya</taxon>
        <taxon>Ascomycota</taxon>
        <taxon>Pezizomycotina</taxon>
        <taxon>Pezizomycetes</taxon>
        <taxon>Pezizales</taxon>
        <taxon>Morchellaceae</taxon>
        <taxon>Morchella</taxon>
    </lineage>
</organism>
<keyword evidence="2" id="KW-1185">Reference proteome</keyword>
<dbReference type="Proteomes" id="UP000277580">
    <property type="component" value="Unassembled WGS sequence"/>
</dbReference>
<evidence type="ECO:0000313" key="2">
    <source>
        <dbReference type="Proteomes" id="UP000277580"/>
    </source>
</evidence>
<reference evidence="1 2" key="1">
    <citation type="journal article" date="2018" name="Nat. Ecol. Evol.">
        <title>Pezizomycetes genomes reveal the molecular basis of ectomycorrhizal truffle lifestyle.</title>
        <authorList>
            <person name="Murat C."/>
            <person name="Payen T."/>
            <person name="Noel B."/>
            <person name="Kuo A."/>
            <person name="Morin E."/>
            <person name="Chen J."/>
            <person name="Kohler A."/>
            <person name="Krizsan K."/>
            <person name="Balestrini R."/>
            <person name="Da Silva C."/>
            <person name="Montanini B."/>
            <person name="Hainaut M."/>
            <person name="Levati E."/>
            <person name="Barry K.W."/>
            <person name="Belfiori B."/>
            <person name="Cichocki N."/>
            <person name="Clum A."/>
            <person name="Dockter R.B."/>
            <person name="Fauchery L."/>
            <person name="Guy J."/>
            <person name="Iotti M."/>
            <person name="Le Tacon F."/>
            <person name="Lindquist E.A."/>
            <person name="Lipzen A."/>
            <person name="Malagnac F."/>
            <person name="Mello A."/>
            <person name="Molinier V."/>
            <person name="Miyauchi S."/>
            <person name="Poulain J."/>
            <person name="Riccioni C."/>
            <person name="Rubini A."/>
            <person name="Sitrit Y."/>
            <person name="Splivallo R."/>
            <person name="Traeger S."/>
            <person name="Wang M."/>
            <person name="Zifcakova L."/>
            <person name="Wipf D."/>
            <person name="Zambonelli A."/>
            <person name="Paolocci F."/>
            <person name="Nowrousian M."/>
            <person name="Ottonello S."/>
            <person name="Baldrian P."/>
            <person name="Spatafora J.W."/>
            <person name="Henrissat B."/>
            <person name="Nagy L.G."/>
            <person name="Aury J.M."/>
            <person name="Wincker P."/>
            <person name="Grigoriev I.V."/>
            <person name="Bonfante P."/>
            <person name="Martin F.M."/>
        </authorList>
    </citation>
    <scope>NUCLEOTIDE SEQUENCE [LARGE SCALE GENOMIC DNA]</scope>
    <source>
        <strain evidence="1 2">CCBAS932</strain>
    </source>
</reference>
<protein>
    <submittedName>
        <fullName evidence="1">Uncharacterized protein</fullName>
    </submittedName>
</protein>